<evidence type="ECO:0000313" key="1">
    <source>
        <dbReference type="EMBL" id="PSJ79803.1"/>
    </source>
</evidence>
<gene>
    <name evidence="1" type="ORF">C7N83_10005</name>
</gene>
<evidence type="ECO:0000313" key="2">
    <source>
        <dbReference type="Proteomes" id="UP000241868"/>
    </source>
</evidence>
<organism evidence="1 2">
    <name type="scientific">Neisseria iguanae</name>
    <dbReference type="NCBI Taxonomy" id="90242"/>
    <lineage>
        <taxon>Bacteria</taxon>
        <taxon>Pseudomonadati</taxon>
        <taxon>Pseudomonadota</taxon>
        <taxon>Betaproteobacteria</taxon>
        <taxon>Neisseriales</taxon>
        <taxon>Neisseriaceae</taxon>
        <taxon>Neisseria</taxon>
    </lineage>
</organism>
<proteinExistence type="predicted"/>
<sequence>MAAQVAFATSHNVRFMENLRLFAFGDVRHVAGGQGDKTTLPTMPKRVSWYFRYQGAFIKIWQKARQIFTNLPLDTENTNS</sequence>
<dbReference type="AlphaFoldDB" id="A0A2P7TYT2"/>
<name>A0A2P7TYT2_9NEIS</name>
<keyword evidence="2" id="KW-1185">Reference proteome</keyword>
<accession>A0A2P7TYT2</accession>
<dbReference type="Proteomes" id="UP000241868">
    <property type="component" value="Unassembled WGS sequence"/>
</dbReference>
<protein>
    <submittedName>
        <fullName evidence="1">Uncharacterized protein</fullName>
    </submittedName>
</protein>
<dbReference type="EMBL" id="PXYY01000071">
    <property type="protein sequence ID" value="PSJ79803.1"/>
    <property type="molecule type" value="Genomic_DNA"/>
</dbReference>
<reference evidence="1 2" key="1">
    <citation type="submission" date="2018-03" db="EMBL/GenBank/DDBJ databases">
        <title>Neisseria weixii sp. nov., isolated from the intestinal contents of Tibetan Plateau pika (Ochotona curzoniae) in Yushu, Qinghai Province, China.</title>
        <authorList>
            <person name="Gui Z."/>
        </authorList>
    </citation>
    <scope>NUCLEOTIDE SEQUENCE [LARGE SCALE GENOMIC DNA]</scope>
    <source>
        <strain evidence="1 2">ATCC 51483</strain>
    </source>
</reference>
<comment type="caution">
    <text evidence="1">The sequence shown here is derived from an EMBL/GenBank/DDBJ whole genome shotgun (WGS) entry which is preliminary data.</text>
</comment>